<gene>
    <name evidence="1" type="ORF">Pint_01794</name>
</gene>
<sequence>MKQKVVIKVTSMNGQKSRSKVLKIAVGGFGVESAALKGDDKTQIEITGDGMDPVALTSLLRKKVGHAELVSVGPAGGGDKKEESKGKENEPKIESLQVWSCPSGVPHYVFPVDRPYDPYYNSCSIM</sequence>
<keyword evidence="2" id="KW-1185">Reference proteome</keyword>
<protein>
    <submittedName>
        <fullName evidence="1">Uncharacterized protein</fullName>
    </submittedName>
</protein>
<dbReference type="Proteomes" id="UP001163603">
    <property type="component" value="Chromosome 1"/>
</dbReference>
<organism evidence="1 2">
    <name type="scientific">Pistacia integerrima</name>
    <dbReference type="NCBI Taxonomy" id="434235"/>
    <lineage>
        <taxon>Eukaryota</taxon>
        <taxon>Viridiplantae</taxon>
        <taxon>Streptophyta</taxon>
        <taxon>Embryophyta</taxon>
        <taxon>Tracheophyta</taxon>
        <taxon>Spermatophyta</taxon>
        <taxon>Magnoliopsida</taxon>
        <taxon>eudicotyledons</taxon>
        <taxon>Gunneridae</taxon>
        <taxon>Pentapetalae</taxon>
        <taxon>rosids</taxon>
        <taxon>malvids</taxon>
        <taxon>Sapindales</taxon>
        <taxon>Anacardiaceae</taxon>
        <taxon>Pistacia</taxon>
    </lineage>
</organism>
<name>A0ACC0ZDZ4_9ROSI</name>
<accession>A0ACC0ZDZ4</accession>
<evidence type="ECO:0000313" key="2">
    <source>
        <dbReference type="Proteomes" id="UP001163603"/>
    </source>
</evidence>
<comment type="caution">
    <text evidence="1">The sequence shown here is derived from an EMBL/GenBank/DDBJ whole genome shotgun (WGS) entry which is preliminary data.</text>
</comment>
<reference evidence="2" key="1">
    <citation type="journal article" date="2023" name="G3 (Bethesda)">
        <title>Genome assembly and association tests identify interacting loci associated with vigor, precocity, and sex in interspecific pistachio rootstocks.</title>
        <authorList>
            <person name="Palmer W."/>
            <person name="Jacygrad E."/>
            <person name="Sagayaradj S."/>
            <person name="Cavanaugh K."/>
            <person name="Han R."/>
            <person name="Bertier L."/>
            <person name="Beede B."/>
            <person name="Kafkas S."/>
            <person name="Golino D."/>
            <person name="Preece J."/>
            <person name="Michelmore R."/>
        </authorList>
    </citation>
    <scope>NUCLEOTIDE SEQUENCE [LARGE SCALE GENOMIC DNA]</scope>
</reference>
<evidence type="ECO:0000313" key="1">
    <source>
        <dbReference type="EMBL" id="KAJ0051385.1"/>
    </source>
</evidence>
<proteinExistence type="predicted"/>
<dbReference type="EMBL" id="CM047736">
    <property type="protein sequence ID" value="KAJ0051385.1"/>
    <property type="molecule type" value="Genomic_DNA"/>
</dbReference>